<dbReference type="Proteomes" id="UP000294844">
    <property type="component" value="Unassembled WGS sequence"/>
</dbReference>
<organism evidence="2 5">
    <name type="scientific">Mycobacteroides salmoniphilum</name>
    <dbReference type="NCBI Taxonomy" id="404941"/>
    <lineage>
        <taxon>Bacteria</taxon>
        <taxon>Bacillati</taxon>
        <taxon>Actinomycetota</taxon>
        <taxon>Actinomycetes</taxon>
        <taxon>Mycobacteriales</taxon>
        <taxon>Mycobacteriaceae</taxon>
        <taxon>Mycobacteroides</taxon>
    </lineage>
</organism>
<sequence length="212" mass="22844" precursor="true">MARRFTGFVSAVALVFGALTSSAVAAATSTDESQIRQVVAAELTALRALDPTAYAQNFCAEHRDAYEAWVQRNITPPPFEDLEGANPKRLTSVLRKNFPTVSNTAIQAFVDAATEGDRDAYHLAWRGILREEFSHYSYRVRQVQVTGDQAEVTVQATLGKASGTVPWQFLRESGDWTDCTAPPAASDSAAPSLKGEVPQGLLGEIGDVRAVG</sequence>
<evidence type="ECO:0000256" key="1">
    <source>
        <dbReference type="SAM" id="SignalP"/>
    </source>
</evidence>
<evidence type="ECO:0000313" key="5">
    <source>
        <dbReference type="Proteomes" id="UP000295685"/>
    </source>
</evidence>
<evidence type="ECO:0000313" key="2">
    <source>
        <dbReference type="EMBL" id="TDZ91962.1"/>
    </source>
</evidence>
<keyword evidence="1" id="KW-0732">Signal</keyword>
<dbReference type="AlphaFoldDB" id="A0A4R8SBL7"/>
<keyword evidence="4" id="KW-1185">Reference proteome</keyword>
<feature type="chain" id="PRO_5020466623" description="SnoaL-like domain protein" evidence="1">
    <location>
        <begin position="26"/>
        <end position="212"/>
    </location>
</feature>
<name>A0A4R8SBL7_9MYCO</name>
<evidence type="ECO:0000313" key="3">
    <source>
        <dbReference type="EMBL" id="TEA07193.1"/>
    </source>
</evidence>
<evidence type="ECO:0000313" key="4">
    <source>
        <dbReference type="Proteomes" id="UP000294844"/>
    </source>
</evidence>
<proteinExistence type="predicted"/>
<feature type="signal peptide" evidence="1">
    <location>
        <begin position="1"/>
        <end position="25"/>
    </location>
</feature>
<dbReference type="RefSeq" id="WP_134148612.1">
    <property type="nucleotide sequence ID" value="NZ_PECK01000008.1"/>
</dbReference>
<reference evidence="4 5" key="1">
    <citation type="journal article" date="2019" name="Sci. Rep.">
        <title>Extended insight into the Mycobacterium chelonae-abscessus complex through whole genome sequencing of Mycobacterium salmoniphilum outbreak and Mycobacterium salmoniphilum-like strains.</title>
        <authorList>
            <person name="Behra P.R.K."/>
            <person name="Das S."/>
            <person name="Pettersson B.M.F."/>
            <person name="Shirreff L."/>
            <person name="DuCote T."/>
            <person name="Jacobsson K.G."/>
            <person name="Ennis D.G."/>
            <person name="Kirsebom L.A."/>
        </authorList>
    </citation>
    <scope>NUCLEOTIDE SEQUENCE [LARGE SCALE GENOMIC DNA]</scope>
    <source>
        <strain evidence="3 4">CCUG 60883</strain>
        <strain evidence="2 5">CCUG 60885</strain>
    </source>
</reference>
<accession>A0A4R8SBL7</accession>
<dbReference type="EMBL" id="PECM01000005">
    <property type="protein sequence ID" value="TEA07193.1"/>
    <property type="molecule type" value="Genomic_DNA"/>
</dbReference>
<dbReference type="EMBL" id="PECK01000008">
    <property type="protein sequence ID" value="TDZ91962.1"/>
    <property type="molecule type" value="Genomic_DNA"/>
</dbReference>
<dbReference type="Proteomes" id="UP000295685">
    <property type="component" value="Unassembled WGS sequence"/>
</dbReference>
<protein>
    <recommendedName>
        <fullName evidence="6">SnoaL-like domain protein</fullName>
    </recommendedName>
</protein>
<dbReference type="OrthoDB" id="4763228at2"/>
<comment type="caution">
    <text evidence="2">The sequence shown here is derived from an EMBL/GenBank/DDBJ whole genome shotgun (WGS) entry which is preliminary data.</text>
</comment>
<gene>
    <name evidence="3" type="ORF">CCUG60883_01225</name>
    <name evidence="2" type="ORF">CCUG60885_04075</name>
</gene>
<evidence type="ECO:0008006" key="6">
    <source>
        <dbReference type="Google" id="ProtNLM"/>
    </source>
</evidence>